<reference evidence="2" key="1">
    <citation type="submission" date="2020-01" db="EMBL/GenBank/DDBJ databases">
        <authorList>
            <person name="Meier V. D."/>
            <person name="Meier V D."/>
        </authorList>
    </citation>
    <scope>NUCLEOTIDE SEQUENCE</scope>
    <source>
        <strain evidence="2">HLG_WM_MAG_04</strain>
    </source>
</reference>
<name>A0A6S6SAZ0_9BACT</name>
<evidence type="ECO:0000256" key="1">
    <source>
        <dbReference type="SAM" id="SignalP"/>
    </source>
</evidence>
<dbReference type="Gene3D" id="3.40.50.10610">
    <property type="entry name" value="ABC-type transport auxiliary lipoprotein component"/>
    <property type="match status" value="1"/>
</dbReference>
<evidence type="ECO:0000313" key="2">
    <source>
        <dbReference type="EMBL" id="CAA6800320.1"/>
    </source>
</evidence>
<proteinExistence type="predicted"/>
<protein>
    <submittedName>
        <fullName evidence="2">Uncharacterized protein</fullName>
    </submittedName>
</protein>
<accession>A0A6S6SAZ0</accession>
<dbReference type="EMBL" id="CACVAX010000001">
    <property type="protein sequence ID" value="CAA6800320.1"/>
    <property type="molecule type" value="Genomic_DNA"/>
</dbReference>
<keyword evidence="1" id="KW-0732">Signal</keyword>
<feature type="chain" id="PRO_5027813855" evidence="1">
    <location>
        <begin position="21"/>
        <end position="322"/>
    </location>
</feature>
<dbReference type="PROSITE" id="PS51257">
    <property type="entry name" value="PROKAR_LIPOPROTEIN"/>
    <property type="match status" value="1"/>
</dbReference>
<dbReference type="AlphaFoldDB" id="A0A6S6SAZ0"/>
<feature type="signal peptide" evidence="1">
    <location>
        <begin position="1"/>
        <end position="20"/>
    </location>
</feature>
<sequence length="322" mass="34556">MKKIIKLSTVVVAILFGACAAPEINLSQDGGEITAVKTNYTNALKNVNSMVAIFNGQPINVYVNKITDETASGGKLPKNISTIVQSSFNSIGRNIITMSAINTKKLPKGSVFIIKGAITEFDLIEASGSGVDAAGQGTYNGQQGTIDASLDRESKVTKLAITFNPVNIRTGNFVPRTSTKNKITINQESSGNELAFSILGSGIGINNALTKAQGVHSSITILIELSVVEVLGRLAKYPYWVLTGGSVNQDIVAHLKTRFLRDNLSRKIQKVSYLLSLQNSKIKPTGMMNSDLKQAIIQYKSTHGMSANDIIDTRLYMSLIGA</sequence>
<organism evidence="2">
    <name type="scientific">uncultured Sulfurovum sp</name>
    <dbReference type="NCBI Taxonomy" id="269237"/>
    <lineage>
        <taxon>Bacteria</taxon>
        <taxon>Pseudomonadati</taxon>
        <taxon>Campylobacterota</taxon>
        <taxon>Epsilonproteobacteria</taxon>
        <taxon>Campylobacterales</taxon>
        <taxon>Sulfurovaceae</taxon>
        <taxon>Sulfurovum</taxon>
        <taxon>environmental samples</taxon>
    </lineage>
</organism>
<gene>
    <name evidence="2" type="ORF">HELGO_WM9740</name>
</gene>